<organism evidence="2 3">
    <name type="scientific">Fonsecaea pedrosoi CBS 271.37</name>
    <dbReference type="NCBI Taxonomy" id="1442368"/>
    <lineage>
        <taxon>Eukaryota</taxon>
        <taxon>Fungi</taxon>
        <taxon>Dikarya</taxon>
        <taxon>Ascomycota</taxon>
        <taxon>Pezizomycotina</taxon>
        <taxon>Eurotiomycetes</taxon>
        <taxon>Chaetothyriomycetidae</taxon>
        <taxon>Chaetothyriales</taxon>
        <taxon>Herpotrichiellaceae</taxon>
        <taxon>Fonsecaea</taxon>
    </lineage>
</organism>
<proteinExistence type="predicted"/>
<sequence>MPPSYTRHAYFCELKFPAIDTIDTLKGKSNFYRWHSDIQPVLLSNPHSSDLILGSWTEPQSPPSWSVEDQASVEEERREWNAANTATCRFIRATLAMNVGPFVRQYTTAKTLFFNLVWLYGEDAGIDTQGGPPVPMNAENVNAKKGRASLLAALEAKRTMDYLPPVCANSKPSASTAPAHSSNNNINNEVTSLSASAADPSAFRGPSLKPTNIPNLTSTPDRNTTTARLFDRMHTISSSETNLETIHEHDEPHPGRRVPSGYVIDFDFNLCGGGGGGGGDEAKSGTGTGTSSIVSPFSPCDSGSEYDDDDYYDDDEVDFHDERRRHRRFENSDFETGSDQNTAAAAAARRRNPNLVVPGGAKTGGGITSILKTVTTRNNNNSDKTRTWKRRDRFNFSFPLRRLNPELGPGKAEGTGFGERQGKGDGKGGALKG</sequence>
<name>A0A0D2GD79_9EURO</name>
<evidence type="ECO:0000256" key="1">
    <source>
        <dbReference type="SAM" id="MobiDB-lite"/>
    </source>
</evidence>
<protein>
    <submittedName>
        <fullName evidence="2">Unplaced genomic scaffold supercont1.5, whole genome shotgun sequence</fullName>
    </submittedName>
</protein>
<dbReference type="RefSeq" id="XP_013282516.1">
    <property type="nucleotide sequence ID" value="XM_013427062.1"/>
</dbReference>
<keyword evidence="3" id="KW-1185">Reference proteome</keyword>
<reference evidence="2 3" key="1">
    <citation type="submission" date="2015-01" db="EMBL/GenBank/DDBJ databases">
        <title>The Genome Sequence of Fonsecaea pedrosoi CBS 271.37.</title>
        <authorList>
            <consortium name="The Broad Institute Genomics Platform"/>
            <person name="Cuomo C."/>
            <person name="de Hoog S."/>
            <person name="Gorbushina A."/>
            <person name="Stielow B."/>
            <person name="Teixiera M."/>
            <person name="Abouelleil A."/>
            <person name="Chapman S.B."/>
            <person name="Priest M."/>
            <person name="Young S.K."/>
            <person name="Wortman J."/>
            <person name="Nusbaum C."/>
            <person name="Birren B."/>
        </authorList>
    </citation>
    <scope>NUCLEOTIDE SEQUENCE [LARGE SCALE GENOMIC DNA]</scope>
    <source>
        <strain evidence="2 3">CBS 271.37</strain>
    </source>
</reference>
<evidence type="ECO:0000313" key="2">
    <source>
        <dbReference type="EMBL" id="KIW78708.1"/>
    </source>
</evidence>
<feature type="compositionally biased region" description="Acidic residues" evidence="1">
    <location>
        <begin position="304"/>
        <end position="314"/>
    </location>
</feature>
<gene>
    <name evidence="2" type="ORF">Z517_08547</name>
</gene>
<dbReference type="AlphaFoldDB" id="A0A0D2GD79"/>
<feature type="region of interest" description="Disordered" evidence="1">
    <location>
        <begin position="277"/>
        <end position="314"/>
    </location>
</feature>
<accession>A0A0D2GD79</accession>
<feature type="region of interest" description="Disordered" evidence="1">
    <location>
        <begin position="198"/>
        <end position="223"/>
    </location>
</feature>
<dbReference type="EMBL" id="KN846973">
    <property type="protein sequence ID" value="KIW78708.1"/>
    <property type="molecule type" value="Genomic_DNA"/>
</dbReference>
<dbReference type="OrthoDB" id="4152727at2759"/>
<dbReference type="VEuPathDB" id="FungiDB:Z517_08547"/>
<feature type="region of interest" description="Disordered" evidence="1">
    <location>
        <begin position="330"/>
        <end position="349"/>
    </location>
</feature>
<dbReference type="HOGENOM" id="CLU_713718_0_0_1"/>
<feature type="compositionally biased region" description="Polar residues" evidence="1">
    <location>
        <begin position="209"/>
        <end position="223"/>
    </location>
</feature>
<dbReference type="GeneID" id="25308037"/>
<dbReference type="Proteomes" id="UP000053029">
    <property type="component" value="Unassembled WGS sequence"/>
</dbReference>
<feature type="region of interest" description="Disordered" evidence="1">
    <location>
        <begin position="400"/>
        <end position="433"/>
    </location>
</feature>
<evidence type="ECO:0000313" key="3">
    <source>
        <dbReference type="Proteomes" id="UP000053029"/>
    </source>
</evidence>